<dbReference type="RefSeq" id="XP_048140310.1">
    <property type="nucleotide sequence ID" value="XM_048284353.1"/>
</dbReference>
<dbReference type="Proteomes" id="UP000827889">
    <property type="component" value="Chromosome 8"/>
</dbReference>
<name>A0ABM3HUP8_9MYRT</name>
<feature type="compositionally biased region" description="Polar residues" evidence="1">
    <location>
        <begin position="479"/>
        <end position="493"/>
    </location>
</feature>
<dbReference type="Pfam" id="PF24758">
    <property type="entry name" value="LRR_At5g56370"/>
    <property type="match status" value="1"/>
</dbReference>
<evidence type="ECO:0000256" key="1">
    <source>
        <dbReference type="SAM" id="MobiDB-lite"/>
    </source>
</evidence>
<evidence type="ECO:0000259" key="2">
    <source>
        <dbReference type="Pfam" id="PF24758"/>
    </source>
</evidence>
<dbReference type="GeneID" id="115733206"/>
<keyword evidence="3" id="KW-1185">Reference proteome</keyword>
<proteinExistence type="predicted"/>
<gene>
    <name evidence="4" type="primary">LOC115733206</name>
</gene>
<organism evidence="3 4">
    <name type="scientific">Rhodamnia argentea</name>
    <dbReference type="NCBI Taxonomy" id="178133"/>
    <lineage>
        <taxon>Eukaryota</taxon>
        <taxon>Viridiplantae</taxon>
        <taxon>Streptophyta</taxon>
        <taxon>Embryophyta</taxon>
        <taxon>Tracheophyta</taxon>
        <taxon>Spermatophyta</taxon>
        <taxon>Magnoliopsida</taxon>
        <taxon>eudicotyledons</taxon>
        <taxon>Gunneridae</taxon>
        <taxon>Pentapetalae</taxon>
        <taxon>rosids</taxon>
        <taxon>malvids</taxon>
        <taxon>Myrtales</taxon>
        <taxon>Myrtaceae</taxon>
        <taxon>Myrtoideae</taxon>
        <taxon>Myrteae</taxon>
        <taxon>Australasian group</taxon>
        <taxon>Rhodamnia</taxon>
    </lineage>
</organism>
<accession>A0ABM3HUP8</accession>
<feature type="domain" description="F-box/LRR-repeat protein 15/At3g58940/PEG3-like LRR" evidence="2">
    <location>
        <begin position="82"/>
        <end position="239"/>
    </location>
</feature>
<dbReference type="InterPro" id="IPR053772">
    <property type="entry name" value="At1g61320/At1g61330-like"/>
</dbReference>
<dbReference type="PANTHER" id="PTHR34145">
    <property type="entry name" value="OS02G0105600 PROTEIN"/>
    <property type="match status" value="1"/>
</dbReference>
<reference evidence="4" key="1">
    <citation type="submission" date="2025-08" db="UniProtKB">
        <authorList>
            <consortium name="RefSeq"/>
        </authorList>
    </citation>
    <scope>IDENTIFICATION</scope>
    <source>
        <tissue evidence="4">Leaf</tissue>
    </source>
</reference>
<dbReference type="InterPro" id="IPR032675">
    <property type="entry name" value="LRR_dom_sf"/>
</dbReference>
<feature type="region of interest" description="Disordered" evidence="1">
    <location>
        <begin position="440"/>
        <end position="493"/>
    </location>
</feature>
<evidence type="ECO:0000313" key="3">
    <source>
        <dbReference type="Proteomes" id="UP000827889"/>
    </source>
</evidence>
<protein>
    <submittedName>
        <fullName evidence="4">F-box/LRR-repeat protein At3g58900-like</fullName>
    </submittedName>
</protein>
<sequence>MQTGILSKDWNHAFNTLPALEFDEETFGGKGVGGHDADIVTDTFLEYVDGYITRRREHDLSIDSMSLLAFSKGDRLSPAVPKWIDIASRLNLRDLTLGRIVDYPDRRCNDHKCPGLVSDTVSVLHVSHLRMQGVKTRLPRLEELVLHKVGESQEVLSELMISCPALRRVELIGCSSFTDLLICGPKLETFEASGVLQTNSFTISAPNLKSFSFTSAYTIGSPEGELSTLQVHRAQNLRELTLDLCMVGIRKVGEAVSQLRRLETLRLKGSWHAERIRITHKNLKHLVLTRFRSLKRVKLQTPNLVSFQYDGLNIPVIGPRDSTMLANARLEVDFEVRTKRSYLKAAKFLSYFGRCDSLTLVCNKTEALVLPEEIRSEMLPPLRNVKHLRLQILFDTPEVSTTSQLTESLRWMCPRLETLVISPEPRHEKTPSRLLVTPATRFGPRRDKYSRANRQYKRNRRQQREMHSSAKKAHLASSVGSGVSKINPTSVDV</sequence>
<dbReference type="SUPFAM" id="SSF52047">
    <property type="entry name" value="RNI-like"/>
    <property type="match status" value="1"/>
</dbReference>
<evidence type="ECO:0000313" key="4">
    <source>
        <dbReference type="RefSeq" id="XP_048140310.1"/>
    </source>
</evidence>
<dbReference type="PANTHER" id="PTHR34145:SF28">
    <property type="entry name" value="F-BOX DOMAIN-CONTAINING PROTEIN"/>
    <property type="match status" value="1"/>
</dbReference>
<dbReference type="Gene3D" id="3.80.10.10">
    <property type="entry name" value="Ribonuclease Inhibitor"/>
    <property type="match status" value="1"/>
</dbReference>
<dbReference type="InterPro" id="IPR055411">
    <property type="entry name" value="LRR_FXL15/At3g58940/PEG3-like"/>
</dbReference>